<dbReference type="PANTHER" id="PTHR24111">
    <property type="entry name" value="LEUCINE-RICH REPEAT-CONTAINING PROTEIN 34"/>
    <property type="match status" value="1"/>
</dbReference>
<accession>A0AA36MSC0</accession>
<keyword evidence="1" id="KW-0677">Repeat</keyword>
<evidence type="ECO:0000256" key="1">
    <source>
        <dbReference type="ARBA" id="ARBA00022737"/>
    </source>
</evidence>
<name>A0AA36MSC0_9DINO</name>
<proteinExistence type="predicted"/>
<evidence type="ECO:0008006" key="5">
    <source>
        <dbReference type="Google" id="ProtNLM"/>
    </source>
</evidence>
<dbReference type="Pfam" id="PF13516">
    <property type="entry name" value="LRR_6"/>
    <property type="match status" value="5"/>
</dbReference>
<comment type="caution">
    <text evidence="3">The sequence shown here is derived from an EMBL/GenBank/DDBJ whole genome shotgun (WGS) entry which is preliminary data.</text>
</comment>
<dbReference type="InterPro" id="IPR032675">
    <property type="entry name" value="LRR_dom_sf"/>
</dbReference>
<evidence type="ECO:0000313" key="4">
    <source>
        <dbReference type="Proteomes" id="UP001178507"/>
    </source>
</evidence>
<protein>
    <recommendedName>
        <fullName evidence="5">Leucine rich repeat containing 45</fullName>
    </recommendedName>
</protein>
<dbReference type="Proteomes" id="UP001178507">
    <property type="component" value="Unassembled WGS sequence"/>
</dbReference>
<reference evidence="3" key="1">
    <citation type="submission" date="2023-08" db="EMBL/GenBank/DDBJ databases">
        <authorList>
            <person name="Chen Y."/>
            <person name="Shah S."/>
            <person name="Dougan E. K."/>
            <person name="Thang M."/>
            <person name="Chan C."/>
        </authorList>
    </citation>
    <scope>NUCLEOTIDE SEQUENCE</scope>
</reference>
<feature type="compositionally biased region" description="Basic and acidic residues" evidence="2">
    <location>
        <begin position="635"/>
        <end position="647"/>
    </location>
</feature>
<dbReference type="SUPFAM" id="SSF52047">
    <property type="entry name" value="RNI-like"/>
    <property type="match status" value="2"/>
</dbReference>
<organism evidence="3 4">
    <name type="scientific">Effrenium voratum</name>
    <dbReference type="NCBI Taxonomy" id="2562239"/>
    <lineage>
        <taxon>Eukaryota</taxon>
        <taxon>Sar</taxon>
        <taxon>Alveolata</taxon>
        <taxon>Dinophyceae</taxon>
        <taxon>Suessiales</taxon>
        <taxon>Symbiodiniaceae</taxon>
        <taxon>Effrenium</taxon>
    </lineage>
</organism>
<dbReference type="Gene3D" id="3.80.10.10">
    <property type="entry name" value="Ribonuclease Inhibitor"/>
    <property type="match status" value="4"/>
</dbReference>
<feature type="region of interest" description="Disordered" evidence="2">
    <location>
        <begin position="635"/>
        <end position="664"/>
    </location>
</feature>
<sequence length="664" mass="72598">YGASRDPPPVKQRRQIFRQGTRPGLSWLPLRGTMQSCSASPTTGSSAGCLRLVRLRAPERWARSRSQRRRLCPSTWMSQRFWACRDQHILVTKERQRRFAEFVLSNCSGNSFSMSDCNVGPECAKAVAMTLALCTQYTELNLSRNSLGDQGAHVIASLLMKNSGLTAVDVSANDISCRGVNFILTAMLVNCHVQSLDLSSKTASLRNRLAQQSAGVLEDDLLTKNSTLLHLNLASTNLGFGGAQGLARGLVGNHTLQSLDISQNDIGDRGGTCVAAALKDCGLLDLNLADNRIGDEGFLNLGACLGALPRETQSSVWSRALDPQKAAAKYVDSVHFLRRLVLEVEEKELHVVPHGSDLTHLQSIQEAADALHMAVRGAEVTLPKLTSLTLSNNSATAIGVRGLADALHVNCMLEKVCMDHCEHRDADHGVHSLVTSLPANTTLRHLSLSCAVLGPAGLVNLAKVMAANKALRVLNLSGNIFDSVSAQAWAVTLGGNTALKQLCLSACHLNDAAGQVLAEGLAENEGLQQLSLRDNALRDQAAAALEEALLHNGTLIQLNLELNSIDFRSLAKIKQLLERNSKIRDKGLPDKYRSRIGDLSQCKREVERMTKVLSRNHQKKRIALWKQAAKVQKLKDEKEEDRQRQEQVEEQLQELLQTQEQMDQ</sequence>
<dbReference type="PANTHER" id="PTHR24111:SF0">
    <property type="entry name" value="LEUCINE-RICH REPEAT-CONTAINING PROTEIN"/>
    <property type="match status" value="1"/>
</dbReference>
<dbReference type="InterPro" id="IPR052201">
    <property type="entry name" value="LRR-containing_regulator"/>
</dbReference>
<dbReference type="EMBL" id="CAUJNA010000527">
    <property type="protein sequence ID" value="CAJ1378285.1"/>
    <property type="molecule type" value="Genomic_DNA"/>
</dbReference>
<keyword evidence="4" id="KW-1185">Reference proteome</keyword>
<evidence type="ECO:0000256" key="2">
    <source>
        <dbReference type="SAM" id="MobiDB-lite"/>
    </source>
</evidence>
<feature type="non-terminal residue" evidence="3">
    <location>
        <position position="664"/>
    </location>
</feature>
<dbReference type="InterPro" id="IPR001611">
    <property type="entry name" value="Leu-rich_rpt"/>
</dbReference>
<dbReference type="SMART" id="SM00368">
    <property type="entry name" value="LRR_RI"/>
    <property type="match status" value="9"/>
</dbReference>
<dbReference type="AlphaFoldDB" id="A0AA36MSC0"/>
<feature type="non-terminal residue" evidence="3">
    <location>
        <position position="1"/>
    </location>
</feature>
<gene>
    <name evidence="3" type="ORF">EVOR1521_LOCUS6863</name>
</gene>
<evidence type="ECO:0000313" key="3">
    <source>
        <dbReference type="EMBL" id="CAJ1378285.1"/>
    </source>
</evidence>
<feature type="compositionally biased region" description="Low complexity" evidence="2">
    <location>
        <begin position="653"/>
        <end position="664"/>
    </location>
</feature>